<sequence>MATSSSELSRILSNVNGAVYPAEPPPLLPLLNTVTFPTPALNKTAQLTDLSFGTTLGPWQQVNPLFWTKRNVLDWIEHHVDESKYDASLLNMEYCYLDGATLCGLSYEAFLTMYGALGERLYQSLDRLRLKHDMQCDLSDPFNETYTLLNDFLGNLPHFPTFLSDESLLDTVVVSEDIKRERDSSHYSSGFAGDMTPMSDGYESGSSLSDSHSCSMGSFMNPSSPDSTGSESDPEYMDKRFSITKSFIKQEHSEQKKRPRGRPPKVNRGNDHYPETKKSKHAPRGTHLWEFIRDILINPERNQGLMKWEDRRDGVFKFLKSEAVAQLWGQKKKNSSMTYEKLSRAMRYYYKREILERVDGRRLVYKFGKNASGWKLEDVGLGI</sequence>
<keyword evidence="12" id="KW-1185">Reference proteome</keyword>
<keyword evidence="4 7" id="KW-0238">DNA-binding</keyword>
<gene>
    <name evidence="11" type="ORF">ACEWY4_012793</name>
</gene>
<keyword evidence="6 7" id="KW-0539">Nucleus</keyword>
<dbReference type="InterPro" id="IPR003118">
    <property type="entry name" value="Pointed_dom"/>
</dbReference>
<dbReference type="GO" id="GO:0001228">
    <property type="term" value="F:DNA-binding transcription activator activity, RNA polymerase II-specific"/>
    <property type="evidence" value="ECO:0007669"/>
    <property type="project" value="UniProtKB-ARBA"/>
</dbReference>
<evidence type="ECO:0000259" key="9">
    <source>
        <dbReference type="PROSITE" id="PS50061"/>
    </source>
</evidence>
<dbReference type="Pfam" id="PF00178">
    <property type="entry name" value="Ets"/>
    <property type="match status" value="1"/>
</dbReference>
<proteinExistence type="inferred from homology"/>
<comment type="subcellular location">
    <subcellularLocation>
        <location evidence="1 7">Nucleus</location>
    </subcellularLocation>
</comment>
<name>A0ABD1JUM2_9TELE</name>
<feature type="compositionally biased region" description="Basic and acidic residues" evidence="8">
    <location>
        <begin position="268"/>
        <end position="277"/>
    </location>
</feature>
<evidence type="ECO:0000256" key="2">
    <source>
        <dbReference type="ARBA" id="ARBA00005562"/>
    </source>
</evidence>
<dbReference type="SUPFAM" id="SSF46785">
    <property type="entry name" value="Winged helix' DNA-binding domain"/>
    <property type="match status" value="1"/>
</dbReference>
<evidence type="ECO:0000256" key="5">
    <source>
        <dbReference type="ARBA" id="ARBA00023163"/>
    </source>
</evidence>
<dbReference type="FunFam" id="1.10.10.10:FF:000136">
    <property type="entry name" value="ETS homologous factor isoform X1"/>
    <property type="match status" value="1"/>
</dbReference>
<dbReference type="Pfam" id="PF02198">
    <property type="entry name" value="SAM_PNT"/>
    <property type="match status" value="1"/>
</dbReference>
<evidence type="ECO:0000256" key="3">
    <source>
        <dbReference type="ARBA" id="ARBA00023015"/>
    </source>
</evidence>
<comment type="similarity">
    <text evidence="2 7">Belongs to the ETS family.</text>
</comment>
<dbReference type="InterPro" id="IPR000418">
    <property type="entry name" value="Ets_dom"/>
</dbReference>
<dbReference type="SUPFAM" id="SSF47769">
    <property type="entry name" value="SAM/Pointed domain"/>
    <property type="match status" value="1"/>
</dbReference>
<dbReference type="PANTHER" id="PTHR11849">
    <property type="entry name" value="ETS"/>
    <property type="match status" value="1"/>
</dbReference>
<evidence type="ECO:0000313" key="11">
    <source>
        <dbReference type="EMBL" id="KAL2090530.1"/>
    </source>
</evidence>
<dbReference type="InterPro" id="IPR046328">
    <property type="entry name" value="ETS_fam"/>
</dbReference>
<comment type="caution">
    <text evidence="11">The sequence shown here is derived from an EMBL/GenBank/DDBJ whole genome shotgun (WGS) entry which is preliminary data.</text>
</comment>
<dbReference type="Gene3D" id="1.10.150.50">
    <property type="entry name" value="Transcription Factor, Ets-1"/>
    <property type="match status" value="1"/>
</dbReference>
<dbReference type="SMART" id="SM00251">
    <property type="entry name" value="SAM_PNT"/>
    <property type="match status" value="1"/>
</dbReference>
<dbReference type="PANTHER" id="PTHR11849:SF13">
    <property type="entry name" value="ETS-RELATED TRANSCRIPTION FACTOR ELF-3"/>
    <property type="match status" value="1"/>
</dbReference>
<organism evidence="11 12">
    <name type="scientific">Coilia grayii</name>
    <name type="common">Gray's grenadier anchovy</name>
    <dbReference type="NCBI Taxonomy" id="363190"/>
    <lineage>
        <taxon>Eukaryota</taxon>
        <taxon>Metazoa</taxon>
        <taxon>Chordata</taxon>
        <taxon>Craniata</taxon>
        <taxon>Vertebrata</taxon>
        <taxon>Euteleostomi</taxon>
        <taxon>Actinopterygii</taxon>
        <taxon>Neopterygii</taxon>
        <taxon>Teleostei</taxon>
        <taxon>Clupei</taxon>
        <taxon>Clupeiformes</taxon>
        <taxon>Clupeoidei</taxon>
        <taxon>Engraulidae</taxon>
        <taxon>Coilinae</taxon>
        <taxon>Coilia</taxon>
    </lineage>
</organism>
<accession>A0ABD1JUM2</accession>
<dbReference type="InterPro" id="IPR036388">
    <property type="entry name" value="WH-like_DNA-bd_sf"/>
</dbReference>
<dbReference type="InterPro" id="IPR036390">
    <property type="entry name" value="WH_DNA-bd_sf"/>
</dbReference>
<dbReference type="GO" id="GO:0005634">
    <property type="term" value="C:nucleus"/>
    <property type="evidence" value="ECO:0007669"/>
    <property type="project" value="UniProtKB-SubCell"/>
</dbReference>
<dbReference type="PROSITE" id="PS51433">
    <property type="entry name" value="PNT"/>
    <property type="match status" value="1"/>
</dbReference>
<evidence type="ECO:0000256" key="1">
    <source>
        <dbReference type="ARBA" id="ARBA00004123"/>
    </source>
</evidence>
<feature type="compositionally biased region" description="Low complexity" evidence="8">
    <location>
        <begin position="199"/>
        <end position="218"/>
    </location>
</feature>
<protein>
    <submittedName>
        <fullName evidence="11">Uncharacterized protein</fullName>
    </submittedName>
</protein>
<feature type="domain" description="ETS" evidence="9">
    <location>
        <begin position="286"/>
        <end position="368"/>
    </location>
</feature>
<dbReference type="GO" id="GO:1990837">
    <property type="term" value="F:sequence-specific double-stranded DNA binding"/>
    <property type="evidence" value="ECO:0007669"/>
    <property type="project" value="UniProtKB-ARBA"/>
</dbReference>
<evidence type="ECO:0000259" key="10">
    <source>
        <dbReference type="PROSITE" id="PS51433"/>
    </source>
</evidence>
<evidence type="ECO:0000256" key="6">
    <source>
        <dbReference type="ARBA" id="ARBA00023242"/>
    </source>
</evidence>
<dbReference type="AlphaFoldDB" id="A0ABD1JUM2"/>
<keyword evidence="3" id="KW-0805">Transcription regulation</keyword>
<feature type="domain" description="PNT" evidence="10">
    <location>
        <begin position="46"/>
        <end position="132"/>
    </location>
</feature>
<evidence type="ECO:0000313" key="12">
    <source>
        <dbReference type="Proteomes" id="UP001591681"/>
    </source>
</evidence>
<dbReference type="InterPro" id="IPR013761">
    <property type="entry name" value="SAM/pointed_sf"/>
</dbReference>
<feature type="region of interest" description="Disordered" evidence="8">
    <location>
        <begin position="184"/>
        <end position="282"/>
    </location>
</feature>
<feature type="compositionally biased region" description="Polar residues" evidence="8">
    <location>
        <begin position="220"/>
        <end position="231"/>
    </location>
</feature>
<keyword evidence="5" id="KW-0804">Transcription</keyword>
<dbReference type="EMBL" id="JBHFQA010000011">
    <property type="protein sequence ID" value="KAL2090530.1"/>
    <property type="molecule type" value="Genomic_DNA"/>
</dbReference>
<dbReference type="PROSITE" id="PS50061">
    <property type="entry name" value="ETS_DOMAIN_3"/>
    <property type="match status" value="1"/>
</dbReference>
<dbReference type="PRINTS" id="PR00454">
    <property type="entry name" value="ETSDOMAIN"/>
</dbReference>
<dbReference type="Gene3D" id="1.10.10.10">
    <property type="entry name" value="Winged helix-like DNA-binding domain superfamily/Winged helix DNA-binding domain"/>
    <property type="match status" value="1"/>
</dbReference>
<dbReference type="SMART" id="SM00413">
    <property type="entry name" value="ETS"/>
    <property type="match status" value="1"/>
</dbReference>
<evidence type="ECO:0000256" key="4">
    <source>
        <dbReference type="ARBA" id="ARBA00023125"/>
    </source>
</evidence>
<evidence type="ECO:0000256" key="7">
    <source>
        <dbReference type="RuleBase" id="RU004019"/>
    </source>
</evidence>
<evidence type="ECO:0000256" key="8">
    <source>
        <dbReference type="SAM" id="MobiDB-lite"/>
    </source>
</evidence>
<reference evidence="11 12" key="1">
    <citation type="submission" date="2024-09" db="EMBL/GenBank/DDBJ databases">
        <title>A chromosome-level genome assembly of Gray's grenadier anchovy, Coilia grayii.</title>
        <authorList>
            <person name="Fu Z."/>
        </authorList>
    </citation>
    <scope>NUCLEOTIDE SEQUENCE [LARGE SCALE GENOMIC DNA]</scope>
    <source>
        <strain evidence="11">G4</strain>
        <tissue evidence="11">Muscle</tissue>
    </source>
</reference>
<dbReference type="Proteomes" id="UP001591681">
    <property type="component" value="Unassembled WGS sequence"/>
</dbReference>